<protein>
    <recommendedName>
        <fullName evidence="5 8">dTDP-glucose 4,6-dehydratase</fullName>
        <ecNumber evidence="4 8">4.2.1.46</ecNumber>
    </recommendedName>
</protein>
<dbReference type="InterPro" id="IPR005888">
    <property type="entry name" value="dTDP_Gluc_deHydtase"/>
</dbReference>
<dbReference type="Gene3D" id="3.40.50.720">
    <property type="entry name" value="NAD(P)-binding Rossmann-like Domain"/>
    <property type="match status" value="1"/>
</dbReference>
<evidence type="ECO:0000313" key="11">
    <source>
        <dbReference type="Proteomes" id="UP000621500"/>
    </source>
</evidence>
<evidence type="ECO:0000256" key="7">
    <source>
        <dbReference type="ARBA" id="ARBA00023239"/>
    </source>
</evidence>
<comment type="cofactor">
    <cofactor evidence="2 8">
        <name>NAD(+)</name>
        <dbReference type="ChEBI" id="CHEBI:57540"/>
    </cofactor>
</comment>
<reference evidence="10 11" key="1">
    <citation type="submission" date="2021-01" db="EMBL/GenBank/DDBJ databases">
        <title>Whole genome shotgun sequence of Plantactinospora mayteni NBRC 109088.</title>
        <authorList>
            <person name="Komaki H."/>
            <person name="Tamura T."/>
        </authorList>
    </citation>
    <scope>NUCLEOTIDE SEQUENCE [LARGE SCALE GENOMIC DNA]</scope>
    <source>
        <strain evidence="10 11">NBRC 109088</strain>
    </source>
</reference>
<feature type="domain" description="NAD(P)-binding" evidence="9">
    <location>
        <begin position="2"/>
        <end position="303"/>
    </location>
</feature>
<dbReference type="Gene3D" id="3.90.25.10">
    <property type="entry name" value="UDP-galactose 4-epimerase, domain 1"/>
    <property type="match status" value="1"/>
</dbReference>
<dbReference type="CDD" id="cd05246">
    <property type="entry name" value="dTDP_GD_SDR_e"/>
    <property type="match status" value="1"/>
</dbReference>
<comment type="similarity">
    <text evidence="3 8">Belongs to the NAD(P)-dependent epimerase/dehydratase family. dTDP-glucose dehydratase subfamily.</text>
</comment>
<keyword evidence="11" id="KW-1185">Reference proteome</keyword>
<evidence type="ECO:0000313" key="10">
    <source>
        <dbReference type="EMBL" id="GIG95177.1"/>
    </source>
</evidence>
<sequence length="332" mass="36259">MTGGAGFIGSEYVRMLLTGTGPRLAPSAVTVLDKLTYSGNLANLDPVRADPRLEVVVGDICDPAVVDEVTPGHDVIVHFAAESHVDRSIHRPAPFVSTNVLGTQTLLEAALRHRTGRFVHVSTDEVYGSIEQGSWTESTPLAPNSPYSAAKAGSDLLALAYHRTYGMDVVLTRCSNNYGPYQFPEKVIPLFVTNLLDGGNVPLYGDGGNVRDWLHVHDHCVGVALVQDKGRPGEVYHIGGGTELTNRELTARLLAACGADWDRVRPVADRMGHDRRYSLDITKISEELGYAPRVDLDRGLAETVTWYRENRAWWEPLRARLLGSEEIGPAVP</sequence>
<evidence type="ECO:0000256" key="2">
    <source>
        <dbReference type="ARBA" id="ARBA00001911"/>
    </source>
</evidence>
<dbReference type="EMBL" id="BONX01000009">
    <property type="protein sequence ID" value="GIG95177.1"/>
    <property type="molecule type" value="Genomic_DNA"/>
</dbReference>
<dbReference type="Pfam" id="PF16363">
    <property type="entry name" value="GDP_Man_Dehyd"/>
    <property type="match status" value="1"/>
</dbReference>
<evidence type="ECO:0000256" key="1">
    <source>
        <dbReference type="ARBA" id="ARBA00001539"/>
    </source>
</evidence>
<evidence type="ECO:0000256" key="8">
    <source>
        <dbReference type="RuleBase" id="RU004473"/>
    </source>
</evidence>
<dbReference type="PROSITE" id="PS00061">
    <property type="entry name" value="ADH_SHORT"/>
    <property type="match status" value="1"/>
</dbReference>
<dbReference type="InterPro" id="IPR020904">
    <property type="entry name" value="Sc_DH/Rdtase_CS"/>
</dbReference>
<dbReference type="PANTHER" id="PTHR43000">
    <property type="entry name" value="DTDP-D-GLUCOSE 4,6-DEHYDRATASE-RELATED"/>
    <property type="match status" value="1"/>
</dbReference>
<dbReference type="InterPro" id="IPR036291">
    <property type="entry name" value="NAD(P)-bd_dom_sf"/>
</dbReference>
<accession>A0ABQ4ELV6</accession>
<organism evidence="10 11">
    <name type="scientific">Plantactinospora mayteni</name>
    <dbReference type="NCBI Taxonomy" id="566021"/>
    <lineage>
        <taxon>Bacteria</taxon>
        <taxon>Bacillati</taxon>
        <taxon>Actinomycetota</taxon>
        <taxon>Actinomycetes</taxon>
        <taxon>Micromonosporales</taxon>
        <taxon>Micromonosporaceae</taxon>
        <taxon>Plantactinospora</taxon>
    </lineage>
</organism>
<evidence type="ECO:0000256" key="3">
    <source>
        <dbReference type="ARBA" id="ARBA00008178"/>
    </source>
</evidence>
<evidence type="ECO:0000256" key="6">
    <source>
        <dbReference type="ARBA" id="ARBA00023027"/>
    </source>
</evidence>
<evidence type="ECO:0000256" key="4">
    <source>
        <dbReference type="ARBA" id="ARBA00011990"/>
    </source>
</evidence>
<dbReference type="InterPro" id="IPR016040">
    <property type="entry name" value="NAD(P)-bd_dom"/>
</dbReference>
<comment type="caution">
    <text evidence="10">The sequence shown here is derived from an EMBL/GenBank/DDBJ whole genome shotgun (WGS) entry which is preliminary data.</text>
</comment>
<keyword evidence="7 8" id="KW-0456">Lyase</keyword>
<comment type="catalytic activity">
    <reaction evidence="1 8">
        <text>dTDP-alpha-D-glucose = dTDP-4-dehydro-6-deoxy-alpha-D-glucose + H2O</text>
        <dbReference type="Rhea" id="RHEA:17221"/>
        <dbReference type="ChEBI" id="CHEBI:15377"/>
        <dbReference type="ChEBI" id="CHEBI:57477"/>
        <dbReference type="ChEBI" id="CHEBI:57649"/>
        <dbReference type="EC" id="4.2.1.46"/>
    </reaction>
</comment>
<proteinExistence type="inferred from homology"/>
<name>A0ABQ4ELV6_9ACTN</name>
<dbReference type="NCBIfam" id="TIGR01181">
    <property type="entry name" value="dTDP_gluc_dehyt"/>
    <property type="match status" value="1"/>
</dbReference>
<dbReference type="Proteomes" id="UP000621500">
    <property type="component" value="Unassembled WGS sequence"/>
</dbReference>
<keyword evidence="6" id="KW-0520">NAD</keyword>
<evidence type="ECO:0000256" key="5">
    <source>
        <dbReference type="ARBA" id="ARBA00016977"/>
    </source>
</evidence>
<gene>
    <name evidence="10" type="primary">rfbB</name>
    <name evidence="10" type="ORF">Pma05_17500</name>
</gene>
<dbReference type="EC" id="4.2.1.46" evidence="4 8"/>
<dbReference type="SUPFAM" id="SSF51735">
    <property type="entry name" value="NAD(P)-binding Rossmann-fold domains"/>
    <property type="match status" value="1"/>
</dbReference>
<evidence type="ECO:0000259" key="9">
    <source>
        <dbReference type="Pfam" id="PF16363"/>
    </source>
</evidence>